<protein>
    <submittedName>
        <fullName evidence="5">Nitroreductase family protein</fullName>
    </submittedName>
</protein>
<dbReference type="Pfam" id="PF00881">
    <property type="entry name" value="Nitroreductase"/>
    <property type="match status" value="2"/>
</dbReference>
<evidence type="ECO:0000259" key="4">
    <source>
        <dbReference type="Pfam" id="PF00881"/>
    </source>
</evidence>
<evidence type="ECO:0000256" key="3">
    <source>
        <dbReference type="ARBA" id="ARBA00023002"/>
    </source>
</evidence>
<dbReference type="PANTHER" id="PTHR23026">
    <property type="entry name" value="NADPH NITROREDUCTASE"/>
    <property type="match status" value="1"/>
</dbReference>
<dbReference type="EMBL" id="JBBMFS010000009">
    <property type="protein sequence ID" value="MEQ2555490.1"/>
    <property type="molecule type" value="Genomic_DNA"/>
</dbReference>
<feature type="domain" description="Nitroreductase" evidence="4">
    <location>
        <begin position="63"/>
        <end position="144"/>
    </location>
</feature>
<keyword evidence="1" id="KW-0285">Flavoprotein</keyword>
<keyword evidence="3" id="KW-0560">Oxidoreductase</keyword>
<comment type="caution">
    <text evidence="5">The sequence shown here is derived from an EMBL/GenBank/DDBJ whole genome shotgun (WGS) entry which is preliminary data.</text>
</comment>
<dbReference type="PANTHER" id="PTHR23026:SF90">
    <property type="entry name" value="IODOTYROSINE DEIODINASE 1"/>
    <property type="match status" value="1"/>
</dbReference>
<feature type="domain" description="Nitroreductase" evidence="4">
    <location>
        <begin position="6"/>
        <end position="57"/>
    </location>
</feature>
<dbReference type="InterPro" id="IPR000415">
    <property type="entry name" value="Nitroreductase-like"/>
</dbReference>
<keyword evidence="6" id="KW-1185">Reference proteome</keyword>
<organism evidence="5 6">
    <name type="scientific">Lachnospira intestinalis</name>
    <dbReference type="NCBI Taxonomy" id="3133158"/>
    <lineage>
        <taxon>Bacteria</taxon>
        <taxon>Bacillati</taxon>
        <taxon>Bacillota</taxon>
        <taxon>Clostridia</taxon>
        <taxon>Lachnospirales</taxon>
        <taxon>Lachnospiraceae</taxon>
        <taxon>Lachnospira</taxon>
    </lineage>
</organism>
<keyword evidence="2" id="KW-0288">FMN</keyword>
<evidence type="ECO:0000256" key="2">
    <source>
        <dbReference type="ARBA" id="ARBA00022643"/>
    </source>
</evidence>
<dbReference type="CDD" id="cd02150">
    <property type="entry name" value="nitroreductase"/>
    <property type="match status" value="1"/>
</dbReference>
<sequence>MANLFTRVSIRKFQDRKIEKKDLEYILRAAMAAPSAGNQQPWEFYVTDDKMLLQELSKTSPYAGLLADAPQAIITAYRKDCKIPEYAQIDMSIAMENMWLATDEIGLGGVWIGIAPVKERMQAVEAILKLPEDQSAFGIFALGYPAEEKKQEDRYDTERVHFL</sequence>
<proteinExistence type="predicted"/>
<name>A0ABV1H7Q7_9FIRM</name>
<dbReference type="InterPro" id="IPR029479">
    <property type="entry name" value="Nitroreductase"/>
</dbReference>
<accession>A0ABV1H7Q7</accession>
<dbReference type="Gene3D" id="3.40.109.10">
    <property type="entry name" value="NADH Oxidase"/>
    <property type="match status" value="1"/>
</dbReference>
<evidence type="ECO:0000256" key="1">
    <source>
        <dbReference type="ARBA" id="ARBA00022630"/>
    </source>
</evidence>
<evidence type="ECO:0000313" key="5">
    <source>
        <dbReference type="EMBL" id="MEQ2555490.1"/>
    </source>
</evidence>
<evidence type="ECO:0000313" key="6">
    <source>
        <dbReference type="Proteomes" id="UP001546774"/>
    </source>
</evidence>
<dbReference type="InterPro" id="IPR050627">
    <property type="entry name" value="Nitroreductase/BluB"/>
</dbReference>
<dbReference type="Proteomes" id="UP001546774">
    <property type="component" value="Unassembled WGS sequence"/>
</dbReference>
<gene>
    <name evidence="5" type="ORF">WMO37_10825</name>
</gene>
<reference evidence="5" key="1">
    <citation type="submission" date="2024-03" db="EMBL/GenBank/DDBJ databases">
        <title>Human intestinal bacterial collection.</title>
        <authorList>
            <person name="Pauvert C."/>
            <person name="Hitch T.C.A."/>
            <person name="Clavel T."/>
        </authorList>
    </citation>
    <scope>NUCLEOTIDE SEQUENCE [LARGE SCALE GENOMIC DNA]</scope>
    <source>
        <strain evidence="5">CLA-AA-H89B</strain>
    </source>
</reference>
<dbReference type="SUPFAM" id="SSF55469">
    <property type="entry name" value="FMN-dependent nitroreductase-like"/>
    <property type="match status" value="1"/>
</dbReference>